<evidence type="ECO:0000313" key="1">
    <source>
        <dbReference type="EMBL" id="EUA89803.1"/>
    </source>
</evidence>
<proteinExistence type="predicted"/>
<accession>A0ABN0QYE0</accession>
<gene>
    <name evidence="1" type="primary">lppL</name>
    <name evidence="1" type="ORF">I551_3740</name>
</gene>
<comment type="caution">
    <text evidence="1">The sequence shown here is derived from an EMBL/GenBank/DDBJ whole genome shotgun (WGS) entry which is preliminary data.</text>
</comment>
<protein>
    <submittedName>
        <fullName evidence="1">Conserved lipoLppL domain protein</fullName>
    </submittedName>
</protein>
<organism evidence="1 2">
    <name type="scientific">Mycobacterium ulcerans str. Harvey</name>
    <dbReference type="NCBI Taxonomy" id="1299332"/>
    <lineage>
        <taxon>Bacteria</taxon>
        <taxon>Bacillati</taxon>
        <taxon>Actinomycetota</taxon>
        <taxon>Actinomycetes</taxon>
        <taxon>Mycobacteriales</taxon>
        <taxon>Mycobacteriaceae</taxon>
        <taxon>Mycobacterium</taxon>
        <taxon>Mycobacterium ulcerans group</taxon>
    </lineage>
</organism>
<evidence type="ECO:0000313" key="2">
    <source>
        <dbReference type="Proteomes" id="UP000020681"/>
    </source>
</evidence>
<dbReference type="EMBL" id="JAOL01000116">
    <property type="protein sequence ID" value="EUA89803.1"/>
    <property type="molecule type" value="Genomic_DNA"/>
</dbReference>
<name>A0ABN0QYE0_MYCUL</name>
<keyword evidence="2" id="KW-1185">Reference proteome</keyword>
<dbReference type="Proteomes" id="UP000020681">
    <property type="component" value="Unassembled WGS sequence"/>
</dbReference>
<sequence>MLTLLTLLTGCSSGPLQSVPPTIEPARRPCLRRFLSLRQVWFGRWAASAGGGV</sequence>
<reference evidence="1 2" key="1">
    <citation type="submission" date="2014-01" db="EMBL/GenBank/DDBJ databases">
        <authorList>
            <person name="Dobos K."/>
            <person name="Lenaerts A."/>
            <person name="Ordway D."/>
            <person name="DeGroote M.A."/>
            <person name="Parker T."/>
            <person name="Sizemore C."/>
            <person name="Tallon L.J."/>
            <person name="Sadzewicz L.K."/>
            <person name="Sengamalay N."/>
            <person name="Fraser C.M."/>
            <person name="Hine E."/>
            <person name="Shefchek K.A."/>
            <person name="Das S.P."/>
            <person name="Tettelin H."/>
        </authorList>
    </citation>
    <scope>NUCLEOTIDE SEQUENCE [LARGE SCALE GENOMIC DNA]</scope>
    <source>
        <strain evidence="1 2">Harvey</strain>
    </source>
</reference>